<feature type="domain" description="Enoyl reductase (ER)" evidence="1">
    <location>
        <begin position="38"/>
        <end position="350"/>
    </location>
</feature>
<evidence type="ECO:0000313" key="2">
    <source>
        <dbReference type="EMBL" id="KAK7312061.1"/>
    </source>
</evidence>
<dbReference type="InterPro" id="IPR020843">
    <property type="entry name" value="ER"/>
</dbReference>
<organism evidence="2 3">
    <name type="scientific">Canavalia gladiata</name>
    <name type="common">Sword bean</name>
    <name type="synonym">Dolichos gladiatus</name>
    <dbReference type="NCBI Taxonomy" id="3824"/>
    <lineage>
        <taxon>Eukaryota</taxon>
        <taxon>Viridiplantae</taxon>
        <taxon>Streptophyta</taxon>
        <taxon>Embryophyta</taxon>
        <taxon>Tracheophyta</taxon>
        <taxon>Spermatophyta</taxon>
        <taxon>Magnoliopsida</taxon>
        <taxon>eudicotyledons</taxon>
        <taxon>Gunneridae</taxon>
        <taxon>Pentapetalae</taxon>
        <taxon>rosids</taxon>
        <taxon>fabids</taxon>
        <taxon>Fabales</taxon>
        <taxon>Fabaceae</taxon>
        <taxon>Papilionoideae</taxon>
        <taxon>50 kb inversion clade</taxon>
        <taxon>NPAAA clade</taxon>
        <taxon>indigoferoid/millettioid clade</taxon>
        <taxon>Phaseoleae</taxon>
        <taxon>Canavalia</taxon>
    </lineage>
</organism>
<gene>
    <name evidence="2" type="ORF">VNO77_35606</name>
</gene>
<keyword evidence="3" id="KW-1185">Reference proteome</keyword>
<evidence type="ECO:0000259" key="1">
    <source>
        <dbReference type="SMART" id="SM00829"/>
    </source>
</evidence>
<dbReference type="EMBL" id="JAYMYQ010000009">
    <property type="protein sequence ID" value="KAK7312061.1"/>
    <property type="molecule type" value="Genomic_DNA"/>
</dbReference>
<dbReference type="SUPFAM" id="SSF50129">
    <property type="entry name" value="GroES-like"/>
    <property type="match status" value="1"/>
</dbReference>
<protein>
    <recommendedName>
        <fullName evidence="1">Enoyl reductase (ER) domain-containing protein</fullName>
    </recommendedName>
</protein>
<dbReference type="InterPro" id="IPR052733">
    <property type="entry name" value="Chloroplast_QOR"/>
</dbReference>
<dbReference type="InterPro" id="IPR036291">
    <property type="entry name" value="NAD(P)-bd_dom_sf"/>
</dbReference>
<dbReference type="InterPro" id="IPR013154">
    <property type="entry name" value="ADH-like_N"/>
</dbReference>
<dbReference type="Gene3D" id="3.40.50.720">
    <property type="entry name" value="NAD(P)-binding Rossmann-like Domain"/>
    <property type="match status" value="1"/>
</dbReference>
<sequence length="352" mass="37497">MYKGVVNKTGSPSNWQRKRKMATARNLMQALQYESYGGGPAGLKHFQVAVPTPKANEVLLRLEATSINPIDWKIQKGLLRPLFLPRCFPHTPCTDVAGEVVEVGPQVKDFQVGDKVVARLTHGYGGGLAEFAVASESLTAARPSEVSAAEAAALPIAGLTARDALAQIAGVKLDGTGQPKNILVTAASGGVGHYAVQLAKLGNTHVTATCGARNIDFVKGLGADEVLDYRTPEGAALTSPSGRKYDAVIQCTTGIPWSTFDRNLTENGVVVDLTPGPSSWMTFALKKLTFSKKRLVPFIVDVKREGLENLVQLVKDGKLKSVIDSKFPLSKGEDAWAKSIDGHATGKIIVEP</sequence>
<proteinExistence type="predicted"/>
<dbReference type="PANTHER" id="PTHR44013:SF15">
    <property type="entry name" value="NADPH:QUINONE REDUCTASE-RELATED"/>
    <property type="match status" value="1"/>
</dbReference>
<reference evidence="2 3" key="1">
    <citation type="submission" date="2024-01" db="EMBL/GenBank/DDBJ databases">
        <title>The genomes of 5 underutilized Papilionoideae crops provide insights into root nodulation and disease resistanc.</title>
        <authorList>
            <person name="Jiang F."/>
        </authorList>
    </citation>
    <scope>NUCLEOTIDE SEQUENCE [LARGE SCALE GENOMIC DNA]</scope>
    <source>
        <strain evidence="2">LVBAO_FW01</strain>
        <tissue evidence="2">Leaves</tissue>
    </source>
</reference>
<dbReference type="InterPro" id="IPR011032">
    <property type="entry name" value="GroES-like_sf"/>
</dbReference>
<dbReference type="Pfam" id="PF08240">
    <property type="entry name" value="ADH_N"/>
    <property type="match status" value="1"/>
</dbReference>
<comment type="caution">
    <text evidence="2">The sequence shown here is derived from an EMBL/GenBank/DDBJ whole genome shotgun (WGS) entry which is preliminary data.</text>
</comment>
<dbReference type="CDD" id="cd08267">
    <property type="entry name" value="MDR1"/>
    <property type="match status" value="1"/>
</dbReference>
<dbReference type="SUPFAM" id="SSF51735">
    <property type="entry name" value="NAD(P)-binding Rossmann-fold domains"/>
    <property type="match status" value="1"/>
</dbReference>
<dbReference type="Gene3D" id="3.90.180.10">
    <property type="entry name" value="Medium-chain alcohol dehydrogenases, catalytic domain"/>
    <property type="match status" value="1"/>
</dbReference>
<dbReference type="PANTHER" id="PTHR44013">
    <property type="entry name" value="ZINC-TYPE ALCOHOL DEHYDROGENASE-LIKE PROTEIN C16A3.02C"/>
    <property type="match status" value="1"/>
</dbReference>
<accession>A0AAN9K8N1</accession>
<dbReference type="Proteomes" id="UP001367508">
    <property type="component" value="Unassembled WGS sequence"/>
</dbReference>
<dbReference type="Pfam" id="PF13602">
    <property type="entry name" value="ADH_zinc_N_2"/>
    <property type="match status" value="1"/>
</dbReference>
<evidence type="ECO:0000313" key="3">
    <source>
        <dbReference type="Proteomes" id="UP001367508"/>
    </source>
</evidence>
<dbReference type="GO" id="GO:0016491">
    <property type="term" value="F:oxidoreductase activity"/>
    <property type="evidence" value="ECO:0007669"/>
    <property type="project" value="InterPro"/>
</dbReference>
<dbReference type="SMART" id="SM00829">
    <property type="entry name" value="PKS_ER"/>
    <property type="match status" value="1"/>
</dbReference>
<dbReference type="AlphaFoldDB" id="A0AAN9K8N1"/>
<name>A0AAN9K8N1_CANGL</name>